<evidence type="ECO:0000256" key="8">
    <source>
        <dbReference type="ARBA" id="ARBA00022723"/>
    </source>
</evidence>
<accession>A0AAW9S9M4</accession>
<evidence type="ECO:0000256" key="5">
    <source>
        <dbReference type="ARBA" id="ARBA00022617"/>
    </source>
</evidence>
<feature type="binding site" evidence="17">
    <location>
        <position position="684"/>
    </location>
    <ligand>
        <name>[4Fe-4S] cluster</name>
        <dbReference type="ChEBI" id="CHEBI:49883"/>
    </ligand>
</feature>
<feature type="domain" description="NADH-rubredoxin oxidoreductase C-terminal" evidence="22">
    <location>
        <begin position="324"/>
        <end position="389"/>
    </location>
</feature>
<dbReference type="PANTHER" id="PTHR43809">
    <property type="entry name" value="NITRITE REDUCTASE (NADH) LARGE SUBUNIT"/>
    <property type="match status" value="1"/>
</dbReference>
<dbReference type="PIRSF" id="PIRSF037149">
    <property type="entry name" value="NirB"/>
    <property type="match status" value="1"/>
</dbReference>
<dbReference type="InterPro" id="IPR012744">
    <property type="entry name" value="Nitri_red_NirB"/>
</dbReference>
<evidence type="ECO:0000256" key="16">
    <source>
        <dbReference type="PIRNR" id="PIRNR037149"/>
    </source>
</evidence>
<evidence type="ECO:0000256" key="1">
    <source>
        <dbReference type="ARBA" id="ARBA00001974"/>
    </source>
</evidence>
<dbReference type="CDD" id="cd19943">
    <property type="entry name" value="NirB_Fer2_BFD-like_1"/>
    <property type="match status" value="1"/>
</dbReference>
<feature type="binding site" description="axial binding residue" evidence="17">
    <location>
        <position position="688"/>
    </location>
    <ligand>
        <name>siroheme</name>
        <dbReference type="ChEBI" id="CHEBI:60052"/>
    </ligand>
    <ligandPart>
        <name>Fe</name>
        <dbReference type="ChEBI" id="CHEBI:18248"/>
    </ligandPart>
</feature>
<evidence type="ECO:0000259" key="21">
    <source>
        <dbReference type="Pfam" id="PF07992"/>
    </source>
</evidence>
<keyword evidence="11 17" id="KW-0408">Iron</keyword>
<dbReference type="RefSeq" id="WP_346821228.1">
    <property type="nucleotide sequence ID" value="NZ_JBDKWZ010000005.1"/>
</dbReference>
<dbReference type="PRINTS" id="PR00411">
    <property type="entry name" value="PNDRDTASEI"/>
</dbReference>
<keyword evidence="5 17" id="KW-0349">Heme</keyword>
<proteinExistence type="inferred from homology"/>
<dbReference type="InterPro" id="IPR007419">
    <property type="entry name" value="BFD-like_2Fe2S-bd_dom"/>
</dbReference>
<evidence type="ECO:0000256" key="10">
    <source>
        <dbReference type="ARBA" id="ARBA00023002"/>
    </source>
</evidence>
<dbReference type="GO" id="GO:0020037">
    <property type="term" value="F:heme binding"/>
    <property type="evidence" value="ECO:0007669"/>
    <property type="project" value="InterPro"/>
</dbReference>
<keyword evidence="7" id="KW-0001">2Fe-2S</keyword>
<dbReference type="PROSITE" id="PS00365">
    <property type="entry name" value="NIR_SIR"/>
    <property type="match status" value="1"/>
</dbReference>
<dbReference type="AlphaFoldDB" id="A0AAW9S9M4"/>
<dbReference type="InterPro" id="IPR041575">
    <property type="entry name" value="Rubredoxin_C"/>
</dbReference>
<dbReference type="GO" id="GO:0098809">
    <property type="term" value="F:nitrite reductase activity"/>
    <property type="evidence" value="ECO:0007669"/>
    <property type="project" value="InterPro"/>
</dbReference>
<keyword evidence="13 16" id="KW-0534">Nitrate assimilation</keyword>
<comment type="caution">
    <text evidence="23">The sequence shown here is derived from an EMBL/GenBank/DDBJ whole genome shotgun (WGS) entry which is preliminary data.</text>
</comment>
<feature type="domain" description="BFD-like [2Fe-2S]-binding" evidence="20">
    <location>
        <begin position="426"/>
        <end position="476"/>
    </location>
</feature>
<dbReference type="PRINTS" id="PR00397">
    <property type="entry name" value="SIROHAEM"/>
</dbReference>
<feature type="domain" description="BFD-like [2Fe-2S]-binding" evidence="20">
    <location>
        <begin position="488"/>
        <end position="537"/>
    </location>
</feature>
<keyword evidence="8 17" id="KW-0479">Metal-binding</keyword>
<dbReference type="FunFam" id="1.10.10.1100:FF:000002">
    <property type="entry name" value="Nitrite reductase large subunit"/>
    <property type="match status" value="1"/>
</dbReference>
<dbReference type="Gene3D" id="3.30.390.30">
    <property type="match status" value="1"/>
</dbReference>
<dbReference type="PRINTS" id="PR00368">
    <property type="entry name" value="FADPNR"/>
</dbReference>
<evidence type="ECO:0000256" key="17">
    <source>
        <dbReference type="PIRSR" id="PIRSR037149-1"/>
    </source>
</evidence>
<dbReference type="InterPro" id="IPR045854">
    <property type="entry name" value="NO2/SO3_Rdtase_4Fe4S_sf"/>
</dbReference>
<comment type="similarity">
    <text evidence="3">Belongs to the nitrite and sulfite reductase 4Fe-4S domain family.</text>
</comment>
<evidence type="ECO:0000256" key="13">
    <source>
        <dbReference type="ARBA" id="ARBA00023063"/>
    </source>
</evidence>
<sequence>MEHFTENKKNLVLVGNGMVGYKFCEKFVELGMGATYNLMVFGEEPRVAYDRVKLSTYFSGTTEEELTLATADWYEDNGILLFTNELVTEIDRNEQQIKTQKGTCISYYKLILATGSSAFVPPVQGVEKEGIFVYRTIEDLEAILAFGKRARKAVVIGGGLLGLEAAKATLDMGLETHVVEFAPRLMPRQLDEQGAQTLKNKLEALDIYIHLNKNTRSFEGKDTVKKLHFADDTSLETDMVIISAGIRPRDELARQANLATGGRGGIAVNYHMQTSDPDIYAIGEVALFQQKTYGLVAPGYEMAEVALQHILGNSEKKFENVDMSTKLKLIGVDVASFGDALGETQGARTVVLDSQTSGVYKRLNISADGKRLLGGVLVGDTESYNMLLQITNNQLTVPAEPAALLVEGNTGEGTTMKASDLPDSALICSCENVDKGTICHSVVEKGVSNLAEVKKCTKAGTGCGGCMPMVKDLLEETLNAQGKAVKKVICEHFDYTRQELLDLVKVNHIRTVDELIDRYGKGQGCEICKPAVASILASTWNEMILKDNATSQDTNDRFLANIQKGGSYSVVPRVPAGEITPDKLIVLGEVAKRYHLYCKITGGQRIDLFGARLEQLPDIWEELIAAGFESGHAYGKSVRTVKSCVGSTWCRFGVQDSVSFAIQIEERYKGLRAPHKLKSAVSGCIRECAEARSKDFGIIATEKGWNLYVCGNGGANPQHAQLLASDIDEATCIRMIDRFLMFYIKTAEPLTRTAHWLKSMEGGIDYLREVVVMDSLGIGAQLEQEMTLLVNAYTCEWREVVKNPELRKQFKQFVNSDEEDTTMKFQPVRGQRVPLAW</sequence>
<evidence type="ECO:0000256" key="12">
    <source>
        <dbReference type="ARBA" id="ARBA00023014"/>
    </source>
</evidence>
<dbReference type="GO" id="GO:0050661">
    <property type="term" value="F:NADP binding"/>
    <property type="evidence" value="ECO:0007669"/>
    <property type="project" value="UniProtKB-UniRule"/>
</dbReference>
<evidence type="ECO:0000256" key="4">
    <source>
        <dbReference type="ARBA" id="ARBA00022485"/>
    </source>
</evidence>
<dbReference type="Pfam" id="PF18267">
    <property type="entry name" value="Rubredoxin_C"/>
    <property type="match status" value="1"/>
</dbReference>
<evidence type="ECO:0000256" key="9">
    <source>
        <dbReference type="ARBA" id="ARBA00022827"/>
    </source>
</evidence>
<evidence type="ECO:0000259" key="20">
    <source>
        <dbReference type="Pfam" id="PF04324"/>
    </source>
</evidence>
<dbReference type="Pfam" id="PF01077">
    <property type="entry name" value="NIR_SIR"/>
    <property type="match status" value="1"/>
</dbReference>
<evidence type="ECO:0000259" key="19">
    <source>
        <dbReference type="Pfam" id="PF03460"/>
    </source>
</evidence>
<feature type="binding site" evidence="17">
    <location>
        <position position="650"/>
    </location>
    <ligand>
        <name>[4Fe-4S] cluster</name>
        <dbReference type="ChEBI" id="CHEBI:49883"/>
    </ligand>
</feature>
<dbReference type="PANTHER" id="PTHR43809:SF1">
    <property type="entry name" value="NITRITE REDUCTASE (NADH) LARGE SUBUNIT"/>
    <property type="match status" value="1"/>
</dbReference>
<dbReference type="Gene3D" id="1.10.10.1100">
    <property type="entry name" value="BFD-like [2Fe-2S]-binding domain"/>
    <property type="match status" value="1"/>
</dbReference>
<dbReference type="Gene3D" id="3.30.413.10">
    <property type="entry name" value="Sulfite Reductase Hemoprotein, domain 1"/>
    <property type="match status" value="1"/>
</dbReference>
<comment type="cofactor">
    <cofactor evidence="17">
        <name>siroheme</name>
        <dbReference type="ChEBI" id="CHEBI:60052"/>
    </cofactor>
    <text evidence="17">Binds 1 siroheme per subunit.</text>
</comment>
<dbReference type="InterPro" id="IPR052034">
    <property type="entry name" value="NasD-like"/>
</dbReference>
<evidence type="ECO:0000313" key="24">
    <source>
        <dbReference type="Proteomes" id="UP001403385"/>
    </source>
</evidence>
<dbReference type="InterPro" id="IPR006066">
    <property type="entry name" value="NO2/SO3_Rdtase_FeS/sirohaem_BS"/>
</dbReference>
<dbReference type="SUPFAM" id="SSF51905">
    <property type="entry name" value="FAD/NAD(P)-binding domain"/>
    <property type="match status" value="2"/>
</dbReference>
<keyword evidence="9 16" id="KW-0274">FAD</keyword>
<protein>
    <submittedName>
        <fullName evidence="23">Nitrite reductase large subunit NirB</fullName>
    </submittedName>
</protein>
<evidence type="ECO:0000259" key="18">
    <source>
        <dbReference type="Pfam" id="PF01077"/>
    </source>
</evidence>
<dbReference type="InterPro" id="IPR005117">
    <property type="entry name" value="NiRdtase/SiRdtase_haem-b_fer"/>
</dbReference>
<dbReference type="GO" id="GO:0051539">
    <property type="term" value="F:4 iron, 4 sulfur cluster binding"/>
    <property type="evidence" value="ECO:0007669"/>
    <property type="project" value="UniProtKB-KW"/>
</dbReference>
<dbReference type="GO" id="GO:0050660">
    <property type="term" value="F:flavin adenine dinucleotide binding"/>
    <property type="evidence" value="ECO:0007669"/>
    <property type="project" value="UniProtKB-UniRule"/>
</dbReference>
<evidence type="ECO:0000313" key="23">
    <source>
        <dbReference type="EMBL" id="MEN7548450.1"/>
    </source>
</evidence>
<dbReference type="FunFam" id="3.50.50.60:FF:000033">
    <property type="entry name" value="Nitrite reductase [NAD(P)H], large subunit"/>
    <property type="match status" value="1"/>
</dbReference>
<comment type="cofactor">
    <cofactor evidence="14">
        <name>[2Fe-2S] cluster</name>
        <dbReference type="ChEBI" id="CHEBI:190135"/>
    </cofactor>
</comment>
<dbReference type="InterPro" id="IPR006067">
    <property type="entry name" value="NO2/SO3_Rdtase_4Fe4S_dom"/>
</dbReference>
<keyword evidence="24" id="KW-1185">Reference proteome</keyword>
<dbReference type="NCBIfam" id="TIGR02374">
    <property type="entry name" value="nitri_red_nirB"/>
    <property type="match status" value="1"/>
</dbReference>
<feature type="domain" description="Nitrite/Sulfite reductase ferredoxin-like" evidence="19">
    <location>
        <begin position="563"/>
        <end position="625"/>
    </location>
</feature>
<keyword evidence="4 17" id="KW-0004">4Fe-4S</keyword>
<evidence type="ECO:0000256" key="2">
    <source>
        <dbReference type="ARBA" id="ARBA00005096"/>
    </source>
</evidence>
<dbReference type="InterPro" id="IPR023753">
    <property type="entry name" value="FAD/NAD-binding_dom"/>
</dbReference>
<organism evidence="23 24">
    <name type="scientific">Rapidithrix thailandica</name>
    <dbReference type="NCBI Taxonomy" id="413964"/>
    <lineage>
        <taxon>Bacteria</taxon>
        <taxon>Pseudomonadati</taxon>
        <taxon>Bacteroidota</taxon>
        <taxon>Cytophagia</taxon>
        <taxon>Cytophagales</taxon>
        <taxon>Flammeovirgaceae</taxon>
        <taxon>Rapidithrix</taxon>
    </lineage>
</organism>
<dbReference type="GO" id="GO:0015980">
    <property type="term" value="P:energy derivation by oxidation of organic compounds"/>
    <property type="evidence" value="ECO:0007669"/>
    <property type="project" value="UniProtKB-ARBA"/>
</dbReference>
<evidence type="ECO:0000256" key="7">
    <source>
        <dbReference type="ARBA" id="ARBA00022714"/>
    </source>
</evidence>
<keyword evidence="10" id="KW-0560">Oxidoreductase</keyword>
<evidence type="ECO:0000256" key="11">
    <source>
        <dbReference type="ARBA" id="ARBA00023004"/>
    </source>
</evidence>
<dbReference type="Pfam" id="PF03460">
    <property type="entry name" value="NIR_SIR_ferr"/>
    <property type="match status" value="1"/>
</dbReference>
<dbReference type="FunFam" id="3.30.413.10:FF:000007">
    <property type="entry name" value="Nitrite reductase [NAD(P)H] large subunit"/>
    <property type="match status" value="1"/>
</dbReference>
<dbReference type="InterPro" id="IPR036136">
    <property type="entry name" value="Nit/Sulf_reduc_fer-like_dom_sf"/>
</dbReference>
<comment type="cofactor">
    <cofactor evidence="1 16">
        <name>FAD</name>
        <dbReference type="ChEBI" id="CHEBI:57692"/>
    </cofactor>
</comment>
<feature type="binding site" evidence="17">
    <location>
        <position position="644"/>
    </location>
    <ligand>
        <name>[4Fe-4S] cluster</name>
        <dbReference type="ChEBI" id="CHEBI:49883"/>
    </ligand>
</feature>
<dbReference type="EMBL" id="JBDKWZ010000005">
    <property type="protein sequence ID" value="MEN7548450.1"/>
    <property type="molecule type" value="Genomic_DNA"/>
</dbReference>
<comment type="subunit">
    <text evidence="15">Homodimer which associates with NirD.</text>
</comment>
<reference evidence="23 24" key="1">
    <citation type="submission" date="2024-04" db="EMBL/GenBank/DDBJ databases">
        <title>Novel genus in family Flammeovirgaceae.</title>
        <authorList>
            <person name="Nguyen T.H."/>
            <person name="Vuong T.Q."/>
            <person name="Le H."/>
            <person name="Kim S.-G."/>
        </authorList>
    </citation>
    <scope>NUCLEOTIDE SEQUENCE [LARGE SCALE GENOMIC DNA]</scope>
    <source>
        <strain evidence="23 24">JCM 23209</strain>
    </source>
</reference>
<feature type="domain" description="FAD/NAD(P)-binding" evidence="21">
    <location>
        <begin position="10"/>
        <end position="306"/>
    </location>
</feature>
<evidence type="ECO:0000256" key="6">
    <source>
        <dbReference type="ARBA" id="ARBA00022630"/>
    </source>
</evidence>
<dbReference type="GO" id="GO:0042128">
    <property type="term" value="P:nitrate assimilation"/>
    <property type="evidence" value="ECO:0007669"/>
    <property type="project" value="UniProtKB-UniRule"/>
</dbReference>
<dbReference type="InterPro" id="IPR041854">
    <property type="entry name" value="BFD-like_2Fe2S-bd_dom_sf"/>
</dbReference>
<dbReference type="Gene3D" id="3.50.50.60">
    <property type="entry name" value="FAD/NAD(P)-binding domain"/>
    <property type="match status" value="2"/>
</dbReference>
<dbReference type="GO" id="GO:0051537">
    <property type="term" value="F:2 iron, 2 sulfur cluster binding"/>
    <property type="evidence" value="ECO:0007669"/>
    <property type="project" value="UniProtKB-KW"/>
</dbReference>
<dbReference type="GO" id="GO:0046872">
    <property type="term" value="F:metal ion binding"/>
    <property type="evidence" value="ECO:0007669"/>
    <property type="project" value="UniProtKB-KW"/>
</dbReference>
<dbReference type="InterPro" id="IPR036188">
    <property type="entry name" value="FAD/NAD-bd_sf"/>
</dbReference>
<gene>
    <name evidence="23" type="primary">nirB</name>
    <name evidence="23" type="ORF">AAG747_11055</name>
</gene>
<keyword evidence="12 17" id="KW-0411">Iron-sulfur</keyword>
<comment type="cofactor">
    <cofactor evidence="17">
        <name>[4Fe-4S] cluster</name>
        <dbReference type="ChEBI" id="CHEBI:49883"/>
    </cofactor>
    <text evidence="17">Binds 1 [4Fe-4S] cluster per subunit.</text>
</comment>
<evidence type="ECO:0000256" key="3">
    <source>
        <dbReference type="ARBA" id="ARBA00010429"/>
    </source>
</evidence>
<dbReference type="Proteomes" id="UP001403385">
    <property type="component" value="Unassembled WGS sequence"/>
</dbReference>
<evidence type="ECO:0000259" key="22">
    <source>
        <dbReference type="Pfam" id="PF18267"/>
    </source>
</evidence>
<keyword evidence="6 16" id="KW-0285">Flavoprotein</keyword>
<evidence type="ECO:0000256" key="15">
    <source>
        <dbReference type="ARBA" id="ARBA00064211"/>
    </source>
</evidence>
<dbReference type="InterPro" id="IPR016156">
    <property type="entry name" value="FAD/NAD-linked_Rdtase_dimer_sf"/>
</dbReference>
<dbReference type="SUPFAM" id="SSF56014">
    <property type="entry name" value="Nitrite and sulphite reductase 4Fe-4S domain-like"/>
    <property type="match status" value="1"/>
</dbReference>
<dbReference type="InterPro" id="IPR017121">
    <property type="entry name" value="Nitrite_Rdtase_lsu"/>
</dbReference>
<dbReference type="CDD" id="cd19944">
    <property type="entry name" value="NirB_Fer2_BFD-like_2"/>
    <property type="match status" value="1"/>
</dbReference>
<dbReference type="NCBIfam" id="NF011565">
    <property type="entry name" value="PRK14989.1"/>
    <property type="match status" value="1"/>
</dbReference>
<evidence type="ECO:0000256" key="14">
    <source>
        <dbReference type="ARBA" id="ARBA00034078"/>
    </source>
</evidence>
<dbReference type="SUPFAM" id="SSF55124">
    <property type="entry name" value="Nitrite/Sulfite reductase N-terminal domain-like"/>
    <property type="match status" value="1"/>
</dbReference>
<feature type="binding site" evidence="17">
    <location>
        <position position="688"/>
    </location>
    <ligand>
        <name>[4Fe-4S] cluster</name>
        <dbReference type="ChEBI" id="CHEBI:49883"/>
    </ligand>
</feature>
<feature type="domain" description="Nitrite/sulphite reductase 4Fe-4S" evidence="18">
    <location>
        <begin position="635"/>
        <end position="771"/>
    </location>
</feature>
<name>A0AAW9S9M4_9BACT</name>
<dbReference type="Pfam" id="PF07992">
    <property type="entry name" value="Pyr_redox_2"/>
    <property type="match status" value="1"/>
</dbReference>
<comment type="pathway">
    <text evidence="2">Nitrogen metabolism; nitrate reduction (assimilation).</text>
</comment>
<dbReference type="Pfam" id="PF04324">
    <property type="entry name" value="Fer2_BFD"/>
    <property type="match status" value="2"/>
</dbReference>